<comment type="caution">
    <text evidence="3">The sequence shown here is derived from an EMBL/GenBank/DDBJ whole genome shotgun (WGS) entry which is preliminary data.</text>
</comment>
<protein>
    <recommendedName>
        <fullName evidence="2">Peptidase C39-like domain-containing protein</fullName>
    </recommendedName>
</protein>
<gene>
    <name evidence="3" type="ORF">COT77_03135</name>
</gene>
<evidence type="ECO:0000256" key="1">
    <source>
        <dbReference type="SAM" id="Phobius"/>
    </source>
</evidence>
<accession>A0A2M6WWE6</accession>
<dbReference type="Proteomes" id="UP000228596">
    <property type="component" value="Unassembled WGS sequence"/>
</dbReference>
<dbReference type="EMBL" id="PEZV01000035">
    <property type="protein sequence ID" value="PIT97124.1"/>
    <property type="molecule type" value="Genomic_DNA"/>
</dbReference>
<dbReference type="Pfam" id="PF13529">
    <property type="entry name" value="Peptidase_C39_2"/>
    <property type="match status" value="1"/>
</dbReference>
<keyword evidence="1" id="KW-1133">Transmembrane helix</keyword>
<reference evidence="4" key="1">
    <citation type="submission" date="2017-09" db="EMBL/GenBank/DDBJ databases">
        <title>Depth-based differentiation of microbial function through sediment-hosted aquifers and enrichment of novel symbionts in the deep terrestrial subsurface.</title>
        <authorList>
            <person name="Probst A.J."/>
            <person name="Ladd B."/>
            <person name="Jarett J.K."/>
            <person name="Geller-Mcgrath D.E."/>
            <person name="Sieber C.M.K."/>
            <person name="Emerson J.B."/>
            <person name="Anantharaman K."/>
            <person name="Thomas B.C."/>
            <person name="Malmstrom R."/>
            <person name="Stieglmeier M."/>
            <person name="Klingl A."/>
            <person name="Woyke T."/>
            <person name="Ryan C.M."/>
            <person name="Banfield J.F."/>
        </authorList>
    </citation>
    <scope>NUCLEOTIDE SEQUENCE [LARGE SCALE GENOMIC DNA]</scope>
</reference>
<evidence type="ECO:0000259" key="2">
    <source>
        <dbReference type="Pfam" id="PF13529"/>
    </source>
</evidence>
<name>A0A2M6WWE6_9BACT</name>
<dbReference type="Gene3D" id="3.90.70.10">
    <property type="entry name" value="Cysteine proteinases"/>
    <property type="match status" value="1"/>
</dbReference>
<evidence type="ECO:0000313" key="3">
    <source>
        <dbReference type="EMBL" id="PIT97124.1"/>
    </source>
</evidence>
<sequence length="254" mass="28469">MKRFKRYRLVLIVIGLLLLTGVIFYLLKNWRQEKVEIEKSALPSPQSTFSPQLESTKPQETITATPIPAEFNLDVPFATQAPGANWDYTHEEACEEAALLMVKRYFFGESITSDSDAEEGLQEIIDWEKKNFGFFESTTAEQSAEVARKFLGLQAEVIDIPSVNDIKEIIASGKLVIVPAAGRELGNPFYRSPGPLYHMLLIKGYTQNRFITNDAGTKRGENYPYDFDTVTNANHDWNGGNVEAGAKKIIIVGK</sequence>
<keyword evidence="1" id="KW-0812">Transmembrane</keyword>
<organism evidence="3 4">
    <name type="scientific">Candidatus Berkelbacteria bacterium CG10_big_fil_rev_8_21_14_0_10_41_12</name>
    <dbReference type="NCBI Taxonomy" id="1974513"/>
    <lineage>
        <taxon>Bacteria</taxon>
        <taxon>Candidatus Berkelbacteria</taxon>
    </lineage>
</organism>
<keyword evidence="1" id="KW-0472">Membrane</keyword>
<feature type="transmembrane region" description="Helical" evidence="1">
    <location>
        <begin position="7"/>
        <end position="27"/>
    </location>
</feature>
<feature type="domain" description="Peptidase C39-like" evidence="2">
    <location>
        <begin position="73"/>
        <end position="214"/>
    </location>
</feature>
<dbReference type="AlphaFoldDB" id="A0A2M6WWE6"/>
<evidence type="ECO:0000313" key="4">
    <source>
        <dbReference type="Proteomes" id="UP000228596"/>
    </source>
</evidence>
<proteinExistence type="predicted"/>
<dbReference type="InterPro" id="IPR039564">
    <property type="entry name" value="Peptidase_C39-like"/>
</dbReference>